<accession>A0A1G2TXB5</accession>
<organism evidence="1 2">
    <name type="scientific">Candidatus Zambryskibacteria bacterium RIFCSPLOWO2_01_FULL_39_39</name>
    <dbReference type="NCBI Taxonomy" id="1802758"/>
    <lineage>
        <taxon>Bacteria</taxon>
        <taxon>Candidatus Zambryskiibacteriota</taxon>
    </lineage>
</organism>
<name>A0A1G2TXB5_9BACT</name>
<dbReference type="STRING" id="1802758.A3A96_00605"/>
<reference evidence="1 2" key="1">
    <citation type="journal article" date="2016" name="Nat. Commun.">
        <title>Thousands of microbial genomes shed light on interconnected biogeochemical processes in an aquifer system.</title>
        <authorList>
            <person name="Anantharaman K."/>
            <person name="Brown C.T."/>
            <person name="Hug L.A."/>
            <person name="Sharon I."/>
            <person name="Castelle C.J."/>
            <person name="Probst A.J."/>
            <person name="Thomas B.C."/>
            <person name="Singh A."/>
            <person name="Wilkins M.J."/>
            <person name="Karaoz U."/>
            <person name="Brodie E.L."/>
            <person name="Williams K.H."/>
            <person name="Hubbard S.S."/>
            <person name="Banfield J.F."/>
        </authorList>
    </citation>
    <scope>NUCLEOTIDE SEQUENCE [LARGE SCALE GENOMIC DNA]</scope>
</reference>
<protein>
    <recommendedName>
        <fullName evidence="3">Trimeric autotransporter adhesin YadA-like head domain-containing protein</fullName>
    </recommendedName>
</protein>
<evidence type="ECO:0008006" key="3">
    <source>
        <dbReference type="Google" id="ProtNLM"/>
    </source>
</evidence>
<proteinExistence type="predicted"/>
<sequence length="422" mass="42642">MKKIIKAIISSKILTLLIISGIFIFPTTTLAVVQSLNGQSGQTQLFANDTNVTINSTSNTHSLGWSGILSVSRGGTGESSFTNGSILFSNGTSIAQDNSNLFWDNITHSLTIGGNLNIGNNIVAGNLSGTNTGDQNLSDLVPYTGATGPVNLGAFDLTVQSMTIGHGGGNELTNTAIGYNALEGFTTGNDNTAVGFATLTGEIPLSSESNTAVGSRVLSNAISGSFNTGIGRQALNKLTTGNYNTVVGHDSTSALTTGNANIGIGNLSLVALISGNNNIAIGERAMGRITTGGGNIGIGDSTAQVQADGNTFLTNPVNSIYIGNGILGFDNNDNNTIVIGNSAIGAGANKAVIGNSSVTDVYFGSSAGNANLHAANICEVSSGSSAPSSIPVALGQVYIDTSAAKVYISTGTSSSSDWVLIN</sequence>
<dbReference type="EMBL" id="MHWB01000009">
    <property type="protein sequence ID" value="OHB01927.1"/>
    <property type="molecule type" value="Genomic_DNA"/>
</dbReference>
<evidence type="ECO:0000313" key="1">
    <source>
        <dbReference type="EMBL" id="OHB01927.1"/>
    </source>
</evidence>
<dbReference type="Proteomes" id="UP000177707">
    <property type="component" value="Unassembled WGS sequence"/>
</dbReference>
<evidence type="ECO:0000313" key="2">
    <source>
        <dbReference type="Proteomes" id="UP000177707"/>
    </source>
</evidence>
<comment type="caution">
    <text evidence="1">The sequence shown here is derived from an EMBL/GenBank/DDBJ whole genome shotgun (WGS) entry which is preliminary data.</text>
</comment>
<gene>
    <name evidence="1" type="ORF">A3A96_00605</name>
</gene>
<dbReference type="AlphaFoldDB" id="A0A1G2TXB5"/>